<sequence length="324" mass="36765">MTLAMICKITFASYQNQPELIIRLVNSIEIESSFKLLTDKAVIRLPRNLKFFDRNKVKDVFRRGRPVKIEFGYNNDGIVNEFEGYVTQASANIPIEIQCEDEMWKLKQLPVNVSYKSVTLETLLNEIASGYDVDALEGVTLGGVRFPKTNVAEVLDKLKKDPYKLYSYMKGKQLVCGKYYSDDSDSETVKFHLERNAVSNDLNYRSAEDIVLRLKGISVLANGTKIESIIGEEGGDDFQLTYYNIELKAELEKLMQKDYELRKRGGFDGSFTSFGTPSVYHGMKVELESSLYSERSGTYYVEAVKKRFENASIRQEITLGGAVA</sequence>
<dbReference type="RefSeq" id="WP_218544923.1">
    <property type="nucleotide sequence ID" value="NZ_JAGSPD010000003.1"/>
</dbReference>
<accession>A0A9X1F8G4</accession>
<keyword evidence="2" id="KW-1185">Reference proteome</keyword>
<evidence type="ECO:0000313" key="2">
    <source>
        <dbReference type="Proteomes" id="UP001138894"/>
    </source>
</evidence>
<reference evidence="1" key="1">
    <citation type="submission" date="2021-04" db="EMBL/GenBank/DDBJ databases">
        <authorList>
            <person name="Pira H."/>
            <person name="Risdian C."/>
            <person name="Wink J."/>
        </authorList>
    </citation>
    <scope>NUCLEOTIDE SEQUENCE</scope>
    <source>
        <strain evidence="1">WHY3</strain>
    </source>
</reference>
<dbReference type="AlphaFoldDB" id="A0A9X1F8G4"/>
<dbReference type="EMBL" id="JAGSPD010000003">
    <property type="protein sequence ID" value="MBV7268368.1"/>
    <property type="molecule type" value="Genomic_DNA"/>
</dbReference>
<comment type="caution">
    <text evidence="1">The sequence shown here is derived from an EMBL/GenBank/DDBJ whole genome shotgun (WGS) entry which is preliminary data.</text>
</comment>
<dbReference type="Proteomes" id="UP001138894">
    <property type="component" value="Unassembled WGS sequence"/>
</dbReference>
<name>A0A9X1F8G4_9FLAO</name>
<evidence type="ECO:0008006" key="3">
    <source>
        <dbReference type="Google" id="ProtNLM"/>
    </source>
</evidence>
<evidence type="ECO:0000313" key="1">
    <source>
        <dbReference type="EMBL" id="MBV7268368.1"/>
    </source>
</evidence>
<gene>
    <name evidence="1" type="ORF">KCG49_04065</name>
</gene>
<organism evidence="1 2">
    <name type="scientific">Winogradskyella luteola</name>
    <dbReference type="NCBI Taxonomy" id="2828330"/>
    <lineage>
        <taxon>Bacteria</taxon>
        <taxon>Pseudomonadati</taxon>
        <taxon>Bacteroidota</taxon>
        <taxon>Flavobacteriia</taxon>
        <taxon>Flavobacteriales</taxon>
        <taxon>Flavobacteriaceae</taxon>
        <taxon>Winogradskyella</taxon>
    </lineage>
</organism>
<proteinExistence type="predicted"/>
<protein>
    <recommendedName>
        <fullName evidence="3">Phage protein D</fullName>
    </recommendedName>
</protein>